<dbReference type="RefSeq" id="WP_004837229.1">
    <property type="nucleotide sequence ID" value="NZ_GG666297.1"/>
</dbReference>
<dbReference type="InterPro" id="IPR004843">
    <property type="entry name" value="Calcineurin-like_PHP"/>
</dbReference>
<dbReference type="Proteomes" id="UP000003744">
    <property type="component" value="Unassembled WGS sequence"/>
</dbReference>
<dbReference type="HOGENOM" id="CLU_025443_1_0_9"/>
<dbReference type="InterPro" id="IPR029052">
    <property type="entry name" value="Metallo-depent_PP-like"/>
</dbReference>
<dbReference type="Gene3D" id="3.60.21.10">
    <property type="match status" value="1"/>
</dbReference>
<dbReference type="AlphaFoldDB" id="C2CI03"/>
<gene>
    <name evidence="2" type="ORF">HMPREF0077_1113</name>
</gene>
<name>C2CI03_9FIRM</name>
<feature type="domain" description="Calcineurin-like phosphoesterase" evidence="1">
    <location>
        <begin position="44"/>
        <end position="201"/>
    </location>
</feature>
<dbReference type="SUPFAM" id="SSF56300">
    <property type="entry name" value="Metallo-dependent phosphatases"/>
    <property type="match status" value="1"/>
</dbReference>
<dbReference type="EMBL" id="ACGC01000052">
    <property type="protein sequence ID" value="EEI82798.1"/>
    <property type="molecule type" value="Genomic_DNA"/>
</dbReference>
<dbReference type="InterPro" id="IPR051158">
    <property type="entry name" value="Metallophosphoesterase_sf"/>
</dbReference>
<sequence>MNKKKIATGLGLLALGLGFYINRQCFYAKEKRIDLRNPKVKGEIRITQISDLHSNVIANLDDMLRKIRQFNPHFIILTGDIIDYGTERKIERSLFFLKNLRKLEIPTFFISGNHEEKGPNLDYFVSQMEKLGIVYLFNDGVKFSVGDNIINLYGTGHYARFYEKYKPKDDNINIILSHLSKSIRDDDRDDFDFIFSGHTHGGQVRLPIIGALLSPAEGILPDYDMGVFPYKKGIIYVDSGLGNTFLPLRFLDPVGYSNISIRNGSVV</sequence>
<evidence type="ECO:0000259" key="1">
    <source>
        <dbReference type="Pfam" id="PF00149"/>
    </source>
</evidence>
<reference evidence="2 3" key="1">
    <citation type="submission" date="2009-01" db="EMBL/GenBank/DDBJ databases">
        <authorList>
            <person name="Qin X."/>
            <person name="Bachman B."/>
            <person name="Battles P."/>
            <person name="Bell A."/>
            <person name="Bess C."/>
            <person name="Bickham C."/>
            <person name="Chaboub L."/>
            <person name="Chen D."/>
            <person name="Coyle M."/>
            <person name="Deiros D.R."/>
            <person name="Dinh H."/>
            <person name="Forbes L."/>
            <person name="Fowler G."/>
            <person name="Francisco L."/>
            <person name="Fu Q."/>
            <person name="Gubbala S."/>
            <person name="Hale W."/>
            <person name="Han Y."/>
            <person name="Hemphill L."/>
            <person name="Highlander S.K."/>
            <person name="Hirani K."/>
            <person name="Hogues M."/>
            <person name="Jackson L."/>
            <person name="Jakkamsetti A."/>
            <person name="Javaid M."/>
            <person name="Jiang H."/>
            <person name="Korchina V."/>
            <person name="Kovar C."/>
            <person name="Lara F."/>
            <person name="Lee S."/>
            <person name="Mata R."/>
            <person name="Mathew T."/>
            <person name="Moen C."/>
            <person name="Morales K."/>
            <person name="Munidasa M."/>
            <person name="Nazareth L."/>
            <person name="Ngo R."/>
            <person name="Nguyen L."/>
            <person name="Okwuonu G."/>
            <person name="Ongeri F."/>
            <person name="Patil S."/>
            <person name="Petrosino J."/>
            <person name="Pham C."/>
            <person name="Pham P."/>
            <person name="Pu L.-L."/>
            <person name="Puazo M."/>
            <person name="Raj R."/>
            <person name="Reid J."/>
            <person name="Rouhana J."/>
            <person name="Saada N."/>
            <person name="Shang Y."/>
            <person name="Simmons D."/>
            <person name="Thornton R."/>
            <person name="Warren J."/>
            <person name="Weissenberger G."/>
            <person name="Zhang J."/>
            <person name="Zhang L."/>
            <person name="Zhou C."/>
            <person name="Zhu D."/>
            <person name="Muzny D."/>
            <person name="Worley K."/>
            <person name="Gibbs R."/>
        </authorList>
    </citation>
    <scope>NUCLEOTIDE SEQUENCE [LARGE SCALE GENOMIC DNA]</scope>
    <source>
        <strain evidence="2 3">ATCC 35098</strain>
    </source>
</reference>
<evidence type="ECO:0000313" key="2">
    <source>
        <dbReference type="EMBL" id="EEI82798.1"/>
    </source>
</evidence>
<accession>C2CI03</accession>
<proteinExistence type="predicted"/>
<evidence type="ECO:0000313" key="3">
    <source>
        <dbReference type="Proteomes" id="UP000003744"/>
    </source>
</evidence>
<dbReference type="GO" id="GO:0016787">
    <property type="term" value="F:hydrolase activity"/>
    <property type="evidence" value="ECO:0007669"/>
    <property type="project" value="InterPro"/>
</dbReference>
<dbReference type="Pfam" id="PF00149">
    <property type="entry name" value="Metallophos"/>
    <property type="match status" value="1"/>
</dbReference>
<protein>
    <submittedName>
        <fullName evidence="2">Ser/Thr phosphatase family protein</fullName>
    </submittedName>
</protein>
<dbReference type="PANTHER" id="PTHR31302:SF0">
    <property type="entry name" value="TRANSMEMBRANE PROTEIN WITH METALLOPHOSPHOESTERASE DOMAIN"/>
    <property type="match status" value="1"/>
</dbReference>
<comment type="caution">
    <text evidence="2">The sequence shown here is derived from an EMBL/GenBank/DDBJ whole genome shotgun (WGS) entry which is preliminary data.</text>
</comment>
<dbReference type="eggNOG" id="COG1408">
    <property type="taxonomic scope" value="Bacteria"/>
</dbReference>
<dbReference type="PANTHER" id="PTHR31302">
    <property type="entry name" value="TRANSMEMBRANE PROTEIN WITH METALLOPHOSPHOESTERASE DOMAIN-RELATED"/>
    <property type="match status" value="1"/>
</dbReference>
<organism evidence="2 3">
    <name type="scientific">Anaerococcus tetradius ATCC 35098</name>
    <dbReference type="NCBI Taxonomy" id="525255"/>
    <lineage>
        <taxon>Bacteria</taxon>
        <taxon>Bacillati</taxon>
        <taxon>Bacillota</taxon>
        <taxon>Tissierellia</taxon>
        <taxon>Tissierellales</taxon>
        <taxon>Peptoniphilaceae</taxon>
        <taxon>Anaerococcus</taxon>
    </lineage>
</organism>